<sequence length="234" mass="26556">MSSRTKVPGSTQAEVLVQSRRRCCICYGLSKDSSVKKGQIAHLDGDRNNNASKNLAFLCFDHHDEFDSRTSQSKGLQTTEIEIYREELYYTFGSWSAQLHRDELLNFLAFYAADYDAMAKAAIKAGHSVVFYGEELAFDVLVTDQVDYCDGDLYLPHIAVLELFAAWGWLTFSYEEQKDENDITSRVLIRADRKPICDEVAKRLLTALESKQDVYQSLAAKAKHRGWSRDEGSP</sequence>
<gene>
    <name evidence="1" type="ORF">DFR29_11913</name>
</gene>
<organism evidence="1 2">
    <name type="scientific">Tahibacter aquaticus</name>
    <dbReference type="NCBI Taxonomy" id="520092"/>
    <lineage>
        <taxon>Bacteria</taxon>
        <taxon>Pseudomonadati</taxon>
        <taxon>Pseudomonadota</taxon>
        <taxon>Gammaproteobacteria</taxon>
        <taxon>Lysobacterales</taxon>
        <taxon>Rhodanobacteraceae</taxon>
        <taxon>Tahibacter</taxon>
    </lineage>
</organism>
<proteinExistence type="predicted"/>
<evidence type="ECO:0000313" key="2">
    <source>
        <dbReference type="Proteomes" id="UP000295293"/>
    </source>
</evidence>
<dbReference type="RefSeq" id="WP_133821230.1">
    <property type="nucleotide sequence ID" value="NZ_SNZH01000019.1"/>
</dbReference>
<accession>A0A4R6YMJ5</accession>
<reference evidence="1 2" key="1">
    <citation type="submission" date="2019-03" db="EMBL/GenBank/DDBJ databases">
        <title>Genomic Encyclopedia of Type Strains, Phase IV (KMG-IV): sequencing the most valuable type-strain genomes for metagenomic binning, comparative biology and taxonomic classification.</title>
        <authorList>
            <person name="Goeker M."/>
        </authorList>
    </citation>
    <scope>NUCLEOTIDE SEQUENCE [LARGE SCALE GENOMIC DNA]</scope>
    <source>
        <strain evidence="1 2">DSM 21667</strain>
    </source>
</reference>
<name>A0A4R6YMJ5_9GAMM</name>
<keyword evidence="2" id="KW-1185">Reference proteome</keyword>
<dbReference type="OrthoDB" id="9802640at2"/>
<dbReference type="EMBL" id="SNZH01000019">
    <property type="protein sequence ID" value="TDR38685.1"/>
    <property type="molecule type" value="Genomic_DNA"/>
</dbReference>
<dbReference type="AlphaFoldDB" id="A0A4R6YMJ5"/>
<protein>
    <submittedName>
        <fullName evidence="1">Uncharacterized protein</fullName>
    </submittedName>
</protein>
<evidence type="ECO:0000313" key="1">
    <source>
        <dbReference type="EMBL" id="TDR38685.1"/>
    </source>
</evidence>
<dbReference type="Proteomes" id="UP000295293">
    <property type="component" value="Unassembled WGS sequence"/>
</dbReference>
<comment type="caution">
    <text evidence="1">The sequence shown here is derived from an EMBL/GenBank/DDBJ whole genome shotgun (WGS) entry which is preliminary data.</text>
</comment>